<evidence type="ECO:0000313" key="1">
    <source>
        <dbReference type="EMBL" id="CAF0994743.1"/>
    </source>
</evidence>
<dbReference type="EMBL" id="CAJNOJ010000059">
    <property type="protein sequence ID" value="CAF0994743.1"/>
    <property type="molecule type" value="Genomic_DNA"/>
</dbReference>
<protein>
    <submittedName>
        <fullName evidence="1">Uncharacterized protein</fullName>
    </submittedName>
</protein>
<gene>
    <name evidence="1" type="ORF">EDS130_LOCUS14578</name>
    <name evidence="2" type="ORF">XAT740_LOCUS55184</name>
</gene>
<dbReference type="AlphaFoldDB" id="A0A814GBB4"/>
<dbReference type="EMBL" id="CAJNOR010010225">
    <property type="protein sequence ID" value="CAF1652112.1"/>
    <property type="molecule type" value="Genomic_DNA"/>
</dbReference>
<reference evidence="1" key="1">
    <citation type="submission" date="2021-02" db="EMBL/GenBank/DDBJ databases">
        <authorList>
            <person name="Nowell W R."/>
        </authorList>
    </citation>
    <scope>NUCLEOTIDE SEQUENCE</scope>
</reference>
<accession>A0A814GBB4</accession>
<evidence type="ECO:0000313" key="2">
    <source>
        <dbReference type="EMBL" id="CAF1652112.1"/>
    </source>
</evidence>
<proteinExistence type="predicted"/>
<evidence type="ECO:0000313" key="3">
    <source>
        <dbReference type="Proteomes" id="UP000663828"/>
    </source>
</evidence>
<organism evidence="1 4">
    <name type="scientific">Adineta ricciae</name>
    <name type="common">Rotifer</name>
    <dbReference type="NCBI Taxonomy" id="249248"/>
    <lineage>
        <taxon>Eukaryota</taxon>
        <taxon>Metazoa</taxon>
        <taxon>Spiralia</taxon>
        <taxon>Gnathifera</taxon>
        <taxon>Rotifera</taxon>
        <taxon>Eurotatoria</taxon>
        <taxon>Bdelloidea</taxon>
        <taxon>Adinetida</taxon>
        <taxon>Adinetidae</taxon>
        <taxon>Adineta</taxon>
    </lineage>
</organism>
<name>A0A814GBB4_ADIRI</name>
<dbReference type="OrthoDB" id="9984950at2759"/>
<evidence type="ECO:0000313" key="4">
    <source>
        <dbReference type="Proteomes" id="UP000663852"/>
    </source>
</evidence>
<dbReference type="Proteomes" id="UP000663828">
    <property type="component" value="Unassembled WGS sequence"/>
</dbReference>
<dbReference type="Proteomes" id="UP000663852">
    <property type="component" value="Unassembled WGS sequence"/>
</dbReference>
<sequence>MTGCHPNRYNPYGYLDLVILNEYTEYANSLCEFVLNSLVLDYVVQVSIRNYQSLIQKSPANNPVCISLYNINLDTDFLTYGERMRRICALTKSTLYDMKAARLAHPTWIVRFSPNFKRSLRIFACNLRHLVNKIHDIEDHVVKANLKGEILRYHAISAALTTVKYDLLTLYVTIRSGGLTAMKTSFLYPILSDTQRWLTYTYYQIQIILSSFPGSKKTHRLNRNLTNIPTKTCIPSLHMMSSKLKRTIQQSDILSDDQLSVNTNTE</sequence>
<comment type="caution">
    <text evidence="1">The sequence shown here is derived from an EMBL/GenBank/DDBJ whole genome shotgun (WGS) entry which is preliminary data.</text>
</comment>
<keyword evidence="3" id="KW-1185">Reference proteome</keyword>